<dbReference type="CDD" id="cd12148">
    <property type="entry name" value="fungal_TF_MHR"/>
    <property type="match status" value="1"/>
</dbReference>
<reference evidence="8 9" key="1">
    <citation type="journal article" date="2024" name="IMA Fungus">
        <title>IMA Genome - F19 : A genome assembly and annotation guide to empower mycologists, including annotated draft genome sequences of Ceratocystis pirilliformis, Diaporthe australafricana, Fusarium ophioides, Paecilomyces lecythidis, and Sporothrix stenoceras.</title>
        <authorList>
            <person name="Aylward J."/>
            <person name="Wilson A.M."/>
            <person name="Visagie C.M."/>
            <person name="Spraker J."/>
            <person name="Barnes I."/>
            <person name="Buitendag C."/>
            <person name="Ceriani C."/>
            <person name="Del Mar Angel L."/>
            <person name="du Plessis D."/>
            <person name="Fuchs T."/>
            <person name="Gasser K."/>
            <person name="Kramer D."/>
            <person name="Li W."/>
            <person name="Munsamy K."/>
            <person name="Piso A."/>
            <person name="Price J.L."/>
            <person name="Sonnekus B."/>
            <person name="Thomas C."/>
            <person name="van der Nest A."/>
            <person name="van Dijk A."/>
            <person name="van Heerden A."/>
            <person name="van Vuuren N."/>
            <person name="Yilmaz N."/>
            <person name="Duong T.A."/>
            <person name="van der Merwe N.A."/>
            <person name="Wingfield M.J."/>
            <person name="Wingfield B.D."/>
        </authorList>
    </citation>
    <scope>NUCLEOTIDE SEQUENCE [LARGE SCALE GENOMIC DNA]</scope>
    <source>
        <strain evidence="8 9">CMW 18300</strain>
    </source>
</reference>
<name>A0ABR3W5G0_9PEZI</name>
<dbReference type="PANTHER" id="PTHR31845">
    <property type="entry name" value="FINGER DOMAIN PROTEIN, PUTATIVE-RELATED"/>
    <property type="match status" value="1"/>
</dbReference>
<dbReference type="PANTHER" id="PTHR31845:SF17">
    <property type="entry name" value="ZN(II)2CYS6 TRANSCRIPTION FACTOR (EUROFUNG)"/>
    <property type="match status" value="1"/>
</dbReference>
<sequence>MDPGGQEQHEDSGGVSPGDNNSPTMMNMLDEGLADVTTQHAGFFPPSISPMNPQASRPPLGSHDSGEDTQSLHSGAGPIRDFITVGQISLADAQRLFDLYIEQLDYFVCKIGGRWRTLDALRARSAILTASILTVAALHDSASNQIYPICNKELRRLISASIFDRRVNRDHLRALCVASYWLSDASWTLSGMAIRRATEINLSGNYHRVLTEGSEDAADCLRLWYNLFICDRNLSTLYSRQTLVCEDASIQGWEEFLKSPLSTDHDKRLMSQVSLHLILTSIYELFGPDNGVLIPPAFSTQIAHYSRQLDHWVGVWSTALKSCSSTIGEFPAKHALVYYQFSKLYLFSHVFRGLANKDAIPVQLQEAASGAIAAATNIIELVLQDPDIAAGLRGMPTYVHAMVCFASVFLLKLAAKRQDGLVENGFVSDLAARLVAQFRSIQAGKWHLAHVMADGLEKSAASLLGGSASSGVESSAASGLGKGGSGGMMGDSGLEDTSSMSFGLYPNAPSFQGPVPSGYGGVGGSGGGMQSMHNAIQSPDLTFGPQSFFEFSAAPPGPGNEPFGFP</sequence>
<evidence type="ECO:0000256" key="1">
    <source>
        <dbReference type="ARBA" id="ARBA00004123"/>
    </source>
</evidence>
<feature type="compositionally biased region" description="Gly residues" evidence="6">
    <location>
        <begin position="518"/>
        <end position="529"/>
    </location>
</feature>
<keyword evidence="4" id="KW-0804">Transcription</keyword>
<feature type="compositionally biased region" description="Pro residues" evidence="6">
    <location>
        <begin position="555"/>
        <end position="566"/>
    </location>
</feature>
<feature type="domain" description="Xylanolytic transcriptional activator regulatory" evidence="7">
    <location>
        <begin position="186"/>
        <end position="260"/>
    </location>
</feature>
<dbReference type="Proteomes" id="UP001583177">
    <property type="component" value="Unassembled WGS sequence"/>
</dbReference>
<evidence type="ECO:0000256" key="4">
    <source>
        <dbReference type="ARBA" id="ARBA00023163"/>
    </source>
</evidence>
<evidence type="ECO:0000256" key="2">
    <source>
        <dbReference type="ARBA" id="ARBA00023015"/>
    </source>
</evidence>
<evidence type="ECO:0000256" key="5">
    <source>
        <dbReference type="ARBA" id="ARBA00023242"/>
    </source>
</evidence>
<keyword evidence="9" id="KW-1185">Reference proteome</keyword>
<dbReference type="EMBL" id="JAWRVE010000147">
    <property type="protein sequence ID" value="KAL1853591.1"/>
    <property type="molecule type" value="Genomic_DNA"/>
</dbReference>
<proteinExistence type="predicted"/>
<feature type="region of interest" description="Disordered" evidence="6">
    <location>
        <begin position="40"/>
        <end position="74"/>
    </location>
</feature>
<dbReference type="InterPro" id="IPR051089">
    <property type="entry name" value="prtT"/>
</dbReference>
<feature type="region of interest" description="Disordered" evidence="6">
    <location>
        <begin position="516"/>
        <end position="566"/>
    </location>
</feature>
<accession>A0ABR3W5G0</accession>
<comment type="caution">
    <text evidence="8">The sequence shown here is derived from an EMBL/GenBank/DDBJ whole genome shotgun (WGS) entry which is preliminary data.</text>
</comment>
<keyword evidence="3" id="KW-0238">DNA-binding</keyword>
<keyword evidence="5" id="KW-0539">Nucleus</keyword>
<organism evidence="8 9">
    <name type="scientific">Diaporthe australafricana</name>
    <dbReference type="NCBI Taxonomy" id="127596"/>
    <lineage>
        <taxon>Eukaryota</taxon>
        <taxon>Fungi</taxon>
        <taxon>Dikarya</taxon>
        <taxon>Ascomycota</taxon>
        <taxon>Pezizomycotina</taxon>
        <taxon>Sordariomycetes</taxon>
        <taxon>Sordariomycetidae</taxon>
        <taxon>Diaporthales</taxon>
        <taxon>Diaporthaceae</taxon>
        <taxon>Diaporthe</taxon>
    </lineage>
</organism>
<evidence type="ECO:0000313" key="8">
    <source>
        <dbReference type="EMBL" id="KAL1853591.1"/>
    </source>
</evidence>
<evidence type="ECO:0000256" key="6">
    <source>
        <dbReference type="SAM" id="MobiDB-lite"/>
    </source>
</evidence>
<feature type="compositionally biased region" description="Polar residues" evidence="6">
    <location>
        <begin position="531"/>
        <end position="540"/>
    </location>
</feature>
<keyword evidence="2" id="KW-0805">Transcription regulation</keyword>
<feature type="region of interest" description="Disordered" evidence="6">
    <location>
        <begin position="1"/>
        <end position="27"/>
    </location>
</feature>
<dbReference type="SMART" id="SM00906">
    <property type="entry name" value="Fungal_trans"/>
    <property type="match status" value="1"/>
</dbReference>
<evidence type="ECO:0000259" key="7">
    <source>
        <dbReference type="SMART" id="SM00906"/>
    </source>
</evidence>
<dbReference type="InterPro" id="IPR007219">
    <property type="entry name" value="XnlR_reg_dom"/>
</dbReference>
<evidence type="ECO:0000313" key="9">
    <source>
        <dbReference type="Proteomes" id="UP001583177"/>
    </source>
</evidence>
<comment type="subcellular location">
    <subcellularLocation>
        <location evidence="1">Nucleus</location>
    </subcellularLocation>
</comment>
<gene>
    <name evidence="8" type="ORF">Daus18300_011714</name>
</gene>
<evidence type="ECO:0000256" key="3">
    <source>
        <dbReference type="ARBA" id="ARBA00023125"/>
    </source>
</evidence>
<protein>
    <recommendedName>
        <fullName evidence="7">Xylanolytic transcriptional activator regulatory domain-containing protein</fullName>
    </recommendedName>
</protein>